<feature type="signal peptide" evidence="1">
    <location>
        <begin position="1"/>
        <end position="18"/>
    </location>
</feature>
<dbReference type="AlphaFoldDB" id="A0A1I2MA01"/>
<protein>
    <recommendedName>
        <fullName evidence="4">DUF4625 domain-containing protein</fullName>
    </recommendedName>
</protein>
<proteinExistence type="predicted"/>
<dbReference type="EMBL" id="FOOT01000001">
    <property type="protein sequence ID" value="SFF87718.1"/>
    <property type="molecule type" value="Genomic_DNA"/>
</dbReference>
<gene>
    <name evidence="2" type="ORF">SAMN05421739_101214</name>
</gene>
<dbReference type="Gene3D" id="2.60.40.10">
    <property type="entry name" value="Immunoglobulins"/>
    <property type="match status" value="1"/>
</dbReference>
<reference evidence="3" key="1">
    <citation type="submission" date="2016-10" db="EMBL/GenBank/DDBJ databases">
        <authorList>
            <person name="Varghese N."/>
            <person name="Submissions S."/>
        </authorList>
    </citation>
    <scope>NUCLEOTIDE SEQUENCE [LARGE SCALE GENOMIC DNA]</scope>
    <source>
        <strain evidence="3">LP51</strain>
    </source>
</reference>
<keyword evidence="1" id="KW-0732">Signal</keyword>
<dbReference type="PROSITE" id="PS51257">
    <property type="entry name" value="PROKAR_LIPOPROTEIN"/>
    <property type="match status" value="1"/>
</dbReference>
<evidence type="ECO:0000313" key="3">
    <source>
        <dbReference type="Proteomes" id="UP000198724"/>
    </source>
</evidence>
<evidence type="ECO:0000256" key="1">
    <source>
        <dbReference type="SAM" id="SignalP"/>
    </source>
</evidence>
<dbReference type="Proteomes" id="UP000198724">
    <property type="component" value="Unassembled WGS sequence"/>
</dbReference>
<dbReference type="InterPro" id="IPR027829">
    <property type="entry name" value="DUF4625"/>
</dbReference>
<sequence length="138" mass="14964">MKKLNWLFLLCLSFAFVACDDDDEDVNLDITAPTITISSPTENAVYAPGDEVVFRANVTDDQGLENIKVFVTNPTGSTSEIEDDDISDFLNDNRQKSLDLNVSLPADAPEGAYIMTVEATDEQGNTAEESVTISVALP</sequence>
<organism evidence="2 3">
    <name type="scientific">Pontibacter chinhatensis</name>
    <dbReference type="NCBI Taxonomy" id="1436961"/>
    <lineage>
        <taxon>Bacteria</taxon>
        <taxon>Pseudomonadati</taxon>
        <taxon>Bacteroidota</taxon>
        <taxon>Cytophagia</taxon>
        <taxon>Cytophagales</taxon>
        <taxon>Hymenobacteraceae</taxon>
        <taxon>Pontibacter</taxon>
    </lineage>
</organism>
<dbReference type="OrthoDB" id="852863at2"/>
<evidence type="ECO:0000313" key="2">
    <source>
        <dbReference type="EMBL" id="SFF87718.1"/>
    </source>
</evidence>
<dbReference type="RefSeq" id="WP_092098157.1">
    <property type="nucleotide sequence ID" value="NZ_FOOT01000001.1"/>
</dbReference>
<accession>A0A1I2MA01</accession>
<feature type="chain" id="PRO_5011464242" description="DUF4625 domain-containing protein" evidence="1">
    <location>
        <begin position="19"/>
        <end position="138"/>
    </location>
</feature>
<dbReference type="Pfam" id="PF15418">
    <property type="entry name" value="DUF4625"/>
    <property type="match status" value="1"/>
</dbReference>
<keyword evidence="3" id="KW-1185">Reference proteome</keyword>
<evidence type="ECO:0008006" key="4">
    <source>
        <dbReference type="Google" id="ProtNLM"/>
    </source>
</evidence>
<name>A0A1I2MA01_9BACT</name>
<dbReference type="STRING" id="1436961.SAMN05421739_101214"/>
<dbReference type="InterPro" id="IPR013783">
    <property type="entry name" value="Ig-like_fold"/>
</dbReference>